<evidence type="ECO:0000256" key="2">
    <source>
        <dbReference type="SAM" id="SignalP"/>
    </source>
</evidence>
<name>A0ABU7DAD7_9TELE</name>
<evidence type="ECO:0000256" key="1">
    <source>
        <dbReference type="SAM" id="MobiDB-lite"/>
    </source>
</evidence>
<keyword evidence="2" id="KW-0732">Signal</keyword>
<feature type="chain" id="PRO_5045451951" evidence="2">
    <location>
        <begin position="26"/>
        <end position="99"/>
    </location>
</feature>
<organism evidence="3 4">
    <name type="scientific">Characodon lateralis</name>
    <dbReference type="NCBI Taxonomy" id="208331"/>
    <lineage>
        <taxon>Eukaryota</taxon>
        <taxon>Metazoa</taxon>
        <taxon>Chordata</taxon>
        <taxon>Craniata</taxon>
        <taxon>Vertebrata</taxon>
        <taxon>Euteleostomi</taxon>
        <taxon>Actinopterygii</taxon>
        <taxon>Neopterygii</taxon>
        <taxon>Teleostei</taxon>
        <taxon>Neoteleostei</taxon>
        <taxon>Acanthomorphata</taxon>
        <taxon>Ovalentaria</taxon>
        <taxon>Atherinomorphae</taxon>
        <taxon>Cyprinodontiformes</taxon>
        <taxon>Goodeidae</taxon>
        <taxon>Characodon</taxon>
    </lineage>
</organism>
<feature type="compositionally biased region" description="Basic and acidic residues" evidence="1">
    <location>
        <begin position="42"/>
        <end position="76"/>
    </location>
</feature>
<keyword evidence="4" id="KW-1185">Reference proteome</keyword>
<evidence type="ECO:0000313" key="3">
    <source>
        <dbReference type="EMBL" id="MED6271856.1"/>
    </source>
</evidence>
<protein>
    <submittedName>
        <fullName evidence="3">Uncharacterized protein</fullName>
    </submittedName>
</protein>
<dbReference type="Proteomes" id="UP001352852">
    <property type="component" value="Unassembled WGS sequence"/>
</dbReference>
<sequence length="99" mass="11310">RCCALCDLSVLLSPLLLFLRTPTRTPQICHAHSRTHSAGPTHCREERKTGRREERRREREKERRQESDRLWQRDVPDSAASNCRGNGTEQHTGPGPGPV</sequence>
<evidence type="ECO:0000313" key="4">
    <source>
        <dbReference type="Proteomes" id="UP001352852"/>
    </source>
</evidence>
<proteinExistence type="predicted"/>
<feature type="signal peptide" evidence="2">
    <location>
        <begin position="1"/>
        <end position="25"/>
    </location>
</feature>
<feature type="region of interest" description="Disordered" evidence="1">
    <location>
        <begin position="30"/>
        <end position="99"/>
    </location>
</feature>
<reference evidence="3 4" key="1">
    <citation type="submission" date="2021-06" db="EMBL/GenBank/DDBJ databases">
        <authorList>
            <person name="Palmer J.M."/>
        </authorList>
    </citation>
    <scope>NUCLEOTIDE SEQUENCE [LARGE SCALE GENOMIC DNA]</scope>
    <source>
        <strain evidence="3 4">CL_MEX2019</strain>
        <tissue evidence="3">Muscle</tissue>
    </source>
</reference>
<comment type="caution">
    <text evidence="3">The sequence shown here is derived from an EMBL/GenBank/DDBJ whole genome shotgun (WGS) entry which is preliminary data.</text>
</comment>
<feature type="compositionally biased region" description="Polar residues" evidence="1">
    <location>
        <begin position="79"/>
        <end position="91"/>
    </location>
</feature>
<gene>
    <name evidence="3" type="ORF">CHARACLAT_024491</name>
</gene>
<accession>A0ABU7DAD7</accession>
<feature type="non-terminal residue" evidence="3">
    <location>
        <position position="1"/>
    </location>
</feature>
<dbReference type="EMBL" id="JAHUTJ010019104">
    <property type="protein sequence ID" value="MED6271856.1"/>
    <property type="molecule type" value="Genomic_DNA"/>
</dbReference>